<dbReference type="AlphaFoldDB" id="A0A381RTX1"/>
<organism evidence="8">
    <name type="scientific">marine metagenome</name>
    <dbReference type="NCBI Taxonomy" id="408172"/>
    <lineage>
        <taxon>unclassified sequences</taxon>
        <taxon>metagenomes</taxon>
        <taxon>ecological metagenomes</taxon>
    </lineage>
</organism>
<dbReference type="Gene3D" id="3.90.380.10">
    <property type="entry name" value="Naphthalene 1,2-dioxygenase Alpha Subunit, Chain A, domain 1"/>
    <property type="match status" value="2"/>
</dbReference>
<keyword evidence="5" id="KW-0408">Iron</keyword>
<dbReference type="InterPro" id="IPR001663">
    <property type="entry name" value="Rng_hydr_dOase-A"/>
</dbReference>
<reference evidence="8" key="1">
    <citation type="submission" date="2018-05" db="EMBL/GenBank/DDBJ databases">
        <authorList>
            <person name="Lanie J.A."/>
            <person name="Ng W.-L."/>
            <person name="Kazmierczak K.M."/>
            <person name="Andrzejewski T.M."/>
            <person name="Davidsen T.M."/>
            <person name="Wayne K.J."/>
            <person name="Tettelin H."/>
            <person name="Glass J.I."/>
            <person name="Rusch D."/>
            <person name="Podicherti R."/>
            <person name="Tsui H.-C.T."/>
            <person name="Winkler M.E."/>
        </authorList>
    </citation>
    <scope>NUCLEOTIDE SEQUENCE</scope>
</reference>
<keyword evidence="3" id="KW-0479">Metal-binding</keyword>
<dbReference type="GO" id="GO:0051537">
    <property type="term" value="F:2 iron, 2 sulfur cluster binding"/>
    <property type="evidence" value="ECO:0007669"/>
    <property type="project" value="UniProtKB-KW"/>
</dbReference>
<keyword evidence="6" id="KW-0411">Iron-sulfur</keyword>
<evidence type="ECO:0000256" key="1">
    <source>
        <dbReference type="ARBA" id="ARBA00001962"/>
    </source>
</evidence>
<evidence type="ECO:0000256" key="2">
    <source>
        <dbReference type="ARBA" id="ARBA00022714"/>
    </source>
</evidence>
<dbReference type="PROSITE" id="PS51296">
    <property type="entry name" value="RIESKE"/>
    <property type="match status" value="1"/>
</dbReference>
<comment type="cofactor">
    <cofactor evidence="1">
        <name>Fe cation</name>
        <dbReference type="ChEBI" id="CHEBI:24875"/>
    </cofactor>
</comment>
<dbReference type="SUPFAM" id="SSF55961">
    <property type="entry name" value="Bet v1-like"/>
    <property type="match status" value="1"/>
</dbReference>
<feature type="domain" description="Rieske" evidence="7">
    <location>
        <begin position="37"/>
        <end position="131"/>
    </location>
</feature>
<evidence type="ECO:0000259" key="7">
    <source>
        <dbReference type="PROSITE" id="PS51296"/>
    </source>
</evidence>
<dbReference type="EMBL" id="UINC01002244">
    <property type="protein sequence ID" value="SUZ94539.1"/>
    <property type="molecule type" value="Genomic_DNA"/>
</dbReference>
<name>A0A381RTX1_9ZZZZ</name>
<dbReference type="Pfam" id="PF00848">
    <property type="entry name" value="Ring_hydroxyl_A"/>
    <property type="match status" value="1"/>
</dbReference>
<evidence type="ECO:0000313" key="8">
    <source>
        <dbReference type="EMBL" id="SUZ94539.1"/>
    </source>
</evidence>
<dbReference type="Pfam" id="PF00355">
    <property type="entry name" value="Rieske"/>
    <property type="match status" value="1"/>
</dbReference>
<dbReference type="GO" id="GO:0016491">
    <property type="term" value="F:oxidoreductase activity"/>
    <property type="evidence" value="ECO:0007669"/>
    <property type="project" value="UniProtKB-KW"/>
</dbReference>
<evidence type="ECO:0000256" key="6">
    <source>
        <dbReference type="ARBA" id="ARBA00023014"/>
    </source>
</evidence>
<dbReference type="Gene3D" id="2.102.10.10">
    <property type="entry name" value="Rieske [2Fe-2S] iron-sulphur domain"/>
    <property type="match status" value="1"/>
</dbReference>
<dbReference type="InterPro" id="IPR017941">
    <property type="entry name" value="Rieske_2Fe-2S"/>
</dbReference>
<protein>
    <recommendedName>
        <fullName evidence="7">Rieske domain-containing protein</fullName>
    </recommendedName>
</protein>
<dbReference type="InterPro" id="IPR015879">
    <property type="entry name" value="Ring_hydroxy_dOase_asu_C_dom"/>
</dbReference>
<accession>A0A381RTX1</accession>
<dbReference type="GO" id="GO:0005506">
    <property type="term" value="F:iron ion binding"/>
    <property type="evidence" value="ECO:0007669"/>
    <property type="project" value="InterPro"/>
</dbReference>
<keyword evidence="2" id="KW-0001">2Fe-2S</keyword>
<keyword evidence="4" id="KW-0560">Oxidoreductase</keyword>
<dbReference type="PANTHER" id="PTHR43756">
    <property type="entry name" value="CHOLINE MONOOXYGENASE, CHLOROPLASTIC"/>
    <property type="match status" value="1"/>
</dbReference>
<dbReference type="InterPro" id="IPR036922">
    <property type="entry name" value="Rieske_2Fe-2S_sf"/>
</dbReference>
<evidence type="ECO:0000256" key="5">
    <source>
        <dbReference type="ARBA" id="ARBA00023004"/>
    </source>
</evidence>
<proteinExistence type="predicted"/>
<evidence type="ECO:0000256" key="4">
    <source>
        <dbReference type="ARBA" id="ARBA00023002"/>
    </source>
</evidence>
<gene>
    <name evidence="8" type="ORF">METZ01_LOCUS47393</name>
</gene>
<dbReference type="SUPFAM" id="SSF50022">
    <property type="entry name" value="ISP domain"/>
    <property type="match status" value="1"/>
</dbReference>
<dbReference type="PANTHER" id="PTHR43756:SF5">
    <property type="entry name" value="CHOLINE MONOOXYGENASE, CHLOROPLASTIC"/>
    <property type="match status" value="1"/>
</dbReference>
<evidence type="ECO:0000256" key="3">
    <source>
        <dbReference type="ARBA" id="ARBA00022723"/>
    </source>
</evidence>
<sequence length="356" mass="41313">MKFDVDEDIRVAKTIPSEFYHSKDIFRNLKSMFNKSWQFVGNADLLETCNVSPGIILEGILDEPYILTKNRGRIRCLSNVCTHRGNIVCKEACDTKTLVCGYHGRQFSVDGKLKFMPEFEDVENYPEASDNLPEIELGFWENMMFIINDKKCELSELTRPMTDRIGWLPMDEFRFKSELSRSYEVDANWALYCDNYLEGFHIPHVHKGLNKELDYEEYYTETVENVVIQIGIGKGNETTFDLPDGHQDQGKDIAAYYFFLFPNMMFNFYPWGLSVNIVEPLKPARTRIRYLTYVWKEELQGEGAGGDLDKVELEDDDIVEAVQKGVISQAYNRGRYSPAKETGVHHFHLLLQKFYG</sequence>